<keyword evidence="10" id="KW-1185">Reference proteome</keyword>
<feature type="active site" description="Charge relay system" evidence="5">
    <location>
        <position position="355"/>
    </location>
</feature>
<keyword evidence="2 5" id="KW-0645">Protease</keyword>
<dbReference type="InterPro" id="IPR022398">
    <property type="entry name" value="Peptidase_S8_His-AS"/>
</dbReference>
<dbReference type="InterPro" id="IPR023828">
    <property type="entry name" value="Peptidase_S8_Ser-AS"/>
</dbReference>
<feature type="active site" description="Charge relay system" evidence="5">
    <location>
        <position position="565"/>
    </location>
</feature>
<dbReference type="RefSeq" id="WP_353540592.1">
    <property type="nucleotide sequence ID" value="NZ_BAABRN010000002.1"/>
</dbReference>
<name>A0ABP9V9C8_9DEIO</name>
<dbReference type="InterPro" id="IPR050131">
    <property type="entry name" value="Peptidase_S8_subtilisin-like"/>
</dbReference>
<dbReference type="Gene3D" id="3.40.50.200">
    <property type="entry name" value="Peptidase S8/S53 domain"/>
    <property type="match status" value="1"/>
</dbReference>
<keyword evidence="7" id="KW-0732">Signal</keyword>
<dbReference type="PROSITE" id="PS00136">
    <property type="entry name" value="SUBTILASE_ASP"/>
    <property type="match status" value="1"/>
</dbReference>
<evidence type="ECO:0000256" key="6">
    <source>
        <dbReference type="RuleBase" id="RU003355"/>
    </source>
</evidence>
<evidence type="ECO:0000256" key="3">
    <source>
        <dbReference type="ARBA" id="ARBA00022801"/>
    </source>
</evidence>
<feature type="chain" id="PRO_5047124990" description="Peptidase S8/S53 domain-containing protein" evidence="7">
    <location>
        <begin position="22"/>
        <end position="704"/>
    </location>
</feature>
<dbReference type="InterPro" id="IPR036852">
    <property type="entry name" value="Peptidase_S8/S53_dom_sf"/>
</dbReference>
<dbReference type="PROSITE" id="PS00137">
    <property type="entry name" value="SUBTILASE_HIS"/>
    <property type="match status" value="1"/>
</dbReference>
<evidence type="ECO:0000256" key="1">
    <source>
        <dbReference type="ARBA" id="ARBA00011073"/>
    </source>
</evidence>
<evidence type="ECO:0000313" key="9">
    <source>
        <dbReference type="EMBL" id="GAA5500613.1"/>
    </source>
</evidence>
<evidence type="ECO:0000259" key="8">
    <source>
        <dbReference type="Pfam" id="PF00082"/>
    </source>
</evidence>
<dbReference type="Pfam" id="PF00082">
    <property type="entry name" value="Peptidase_S8"/>
    <property type="match status" value="1"/>
</dbReference>
<feature type="signal peptide" evidence="7">
    <location>
        <begin position="1"/>
        <end position="21"/>
    </location>
</feature>
<sequence>MKRFLALTTLSALLFSCNPTSPPSTLQDQVVNLGQANSQVTGQSFGGTWQVENVPAWLSVSRISGNGDISLTVTANRNAATPVAADQKTLSGSFDVAWTAPDQKTSGTAHWTVNADQFMLTGAVSDTAQISATDLLAPATLRQSDAQGASQSAPQSVIVTYRSAALKAAVLSDSASSLQAQSVTQAQNSLSTLRSLGISKLEREPLTERGVVLRVAPTPEMLSALRADPNVENVTPSATLHALGTSGGLAAGLSSQSLVTPVTPTDQFAPLQWAYPLLGYGAVWKDMEAGGYTKPITVAVVDTGVRYDHPDLAGKLWKPSEGALDVLTDTGNGDGDGVDTDPTDPSVAGRTLGSHGTHVSGIIVASWGSFPAPCSGCSTSGVVGASYLAPIKVMPIRVLNAIGNGGVDDIINGLRYAAGLPVTISGQTFVNPHPAQVINLSLGGPISATEAQPMCDAVAEAVAKGSLVLAAAGNDGNTNPYYPAACAGAVSVASVTLSGASTPTHAGYSNSYAQVQLSAPGGTNFPPTYYNGQMVNKAPFGDFIASTGWDYVKNEPAYEFESGTSQATPQVSALAALLLSKGVTTGVGDTLARMIATATDLGPAGRDNDYGYGMINAAAALGAPPVKDTLGVRLQDAQGNQYQPPLDALGRFTAYLGDSSYQVVGGRDRNGNGIYGEYGEPRAEASATLNQNTPSVDLGTLTPR</sequence>
<evidence type="ECO:0000256" key="2">
    <source>
        <dbReference type="ARBA" id="ARBA00022670"/>
    </source>
</evidence>
<dbReference type="InterPro" id="IPR023827">
    <property type="entry name" value="Peptidase_S8_Asp-AS"/>
</dbReference>
<organism evidence="9 10">
    <name type="scientific">Deinococcus xinjiangensis</name>
    <dbReference type="NCBI Taxonomy" id="457454"/>
    <lineage>
        <taxon>Bacteria</taxon>
        <taxon>Thermotogati</taxon>
        <taxon>Deinococcota</taxon>
        <taxon>Deinococci</taxon>
        <taxon>Deinococcales</taxon>
        <taxon>Deinococcaceae</taxon>
        <taxon>Deinococcus</taxon>
    </lineage>
</organism>
<dbReference type="PROSITE" id="PS00138">
    <property type="entry name" value="SUBTILASE_SER"/>
    <property type="match status" value="1"/>
</dbReference>
<dbReference type="PRINTS" id="PR00723">
    <property type="entry name" value="SUBTILISIN"/>
</dbReference>
<dbReference type="PANTHER" id="PTHR43806:SF11">
    <property type="entry name" value="CEREVISIN-RELATED"/>
    <property type="match status" value="1"/>
</dbReference>
<dbReference type="SUPFAM" id="SSF52743">
    <property type="entry name" value="Subtilisin-like"/>
    <property type="match status" value="1"/>
</dbReference>
<dbReference type="InterPro" id="IPR015500">
    <property type="entry name" value="Peptidase_S8_subtilisin-rel"/>
</dbReference>
<dbReference type="EMBL" id="BAABRN010000002">
    <property type="protein sequence ID" value="GAA5500613.1"/>
    <property type="molecule type" value="Genomic_DNA"/>
</dbReference>
<gene>
    <name evidence="9" type="ORF">Dxin01_00335</name>
</gene>
<dbReference type="PROSITE" id="PS51257">
    <property type="entry name" value="PROKAR_LIPOPROTEIN"/>
    <property type="match status" value="1"/>
</dbReference>
<accession>A0ABP9V9C8</accession>
<proteinExistence type="inferred from homology"/>
<dbReference type="PANTHER" id="PTHR43806">
    <property type="entry name" value="PEPTIDASE S8"/>
    <property type="match status" value="1"/>
</dbReference>
<evidence type="ECO:0000256" key="7">
    <source>
        <dbReference type="SAM" id="SignalP"/>
    </source>
</evidence>
<dbReference type="InterPro" id="IPR000209">
    <property type="entry name" value="Peptidase_S8/S53_dom"/>
</dbReference>
<dbReference type="PROSITE" id="PS51892">
    <property type="entry name" value="SUBTILASE"/>
    <property type="match status" value="1"/>
</dbReference>
<evidence type="ECO:0000256" key="5">
    <source>
        <dbReference type="PROSITE-ProRule" id="PRU01240"/>
    </source>
</evidence>
<dbReference type="Proteomes" id="UP001458946">
    <property type="component" value="Unassembled WGS sequence"/>
</dbReference>
<keyword evidence="4 5" id="KW-0720">Serine protease</keyword>
<reference evidence="9 10" key="1">
    <citation type="submission" date="2024-02" db="EMBL/GenBank/DDBJ databases">
        <title>Deinococcus xinjiangensis NBRC 107630.</title>
        <authorList>
            <person name="Ichikawa N."/>
            <person name="Katano-Makiyama Y."/>
            <person name="Hidaka K."/>
        </authorList>
    </citation>
    <scope>NUCLEOTIDE SEQUENCE [LARGE SCALE GENOMIC DNA]</scope>
    <source>
        <strain evidence="9 10">NBRC 107630</strain>
    </source>
</reference>
<comment type="similarity">
    <text evidence="1 5 6">Belongs to the peptidase S8 family.</text>
</comment>
<protein>
    <recommendedName>
        <fullName evidence="8">Peptidase S8/S53 domain-containing protein</fullName>
    </recommendedName>
</protein>
<comment type="caution">
    <text evidence="9">The sequence shown here is derived from an EMBL/GenBank/DDBJ whole genome shotgun (WGS) entry which is preliminary data.</text>
</comment>
<evidence type="ECO:0000256" key="4">
    <source>
        <dbReference type="ARBA" id="ARBA00022825"/>
    </source>
</evidence>
<evidence type="ECO:0000313" key="10">
    <source>
        <dbReference type="Proteomes" id="UP001458946"/>
    </source>
</evidence>
<keyword evidence="3 5" id="KW-0378">Hydrolase</keyword>
<feature type="active site" description="Charge relay system" evidence="5">
    <location>
        <position position="302"/>
    </location>
</feature>
<feature type="domain" description="Peptidase S8/S53" evidence="8">
    <location>
        <begin position="295"/>
        <end position="613"/>
    </location>
</feature>